<dbReference type="GO" id="GO:0055036">
    <property type="term" value="C:virion membrane"/>
    <property type="evidence" value="ECO:0007669"/>
    <property type="project" value="UniProtKB-SubCell"/>
</dbReference>
<keyword evidence="5" id="KW-1133">Transmembrane helix</keyword>
<evidence type="ECO:0000313" key="7">
    <source>
        <dbReference type="EMBL" id="AFR32506.1"/>
    </source>
</evidence>
<evidence type="ECO:0000256" key="2">
    <source>
        <dbReference type="ARBA" id="ARBA00022844"/>
    </source>
</evidence>
<dbReference type="RefSeq" id="YP_009230198.1">
    <property type="nucleotide sequence ID" value="NC_029311.1"/>
</dbReference>
<sequence>MQSTAARAHLWLLIVFCGCWPCSAGPRPPSTPAKAPLCYPFPVFSSRGPSGPIRVASAHKPGRVVHHPPTYAPAPTCQITTLSPPLRHYGKRRPYNATLVYYTIVGTARRPLIMRQYSGCAPGHPPSPNTCNLYSFTYFNGAAPSAYAIANASLVGPAADPFPRQFGYDLRIGRTLHTGEIRVAAGGAAPPCTTVCATSLNWDAVPRCSLGLANARYRKAATGWHNRTADVTDFVCVASASQSVLAASAEAVVRDAFRVTRVPHSPPTPRPGRVRPILNAPGISPLMKLDAAPSGKPSRRLLSLEMSVHGDRDRVSAELSVPLPRPLVDNPLVNNPIVNTLRDRLHTLYGRHTTTGPAPTSTTSGAARTPKSDSGDADGAIWSAILDSAAEAGPGSTTESGAAPTDPGANATAAMPEVESPREASPAGAADNATATAGAGGPGMAESPAMESTTGAALDTSAATVFPAAPVTKNDSVANSDTTAAAEPVEGSAEPSNTYSPSSEAEPDTRQGDNGTSVAPPAAPMNDTDAGSGAAGENEDREGVGPVTEAAPAVATEGAAPGPPADGSGLPEEDESGGAPASSPPGPEVTAATPAVSAEGASPGPPEEGSGFLEEGGNPAPAGPNATADPAAVATAAGGASPESSPPAAGSGTPAPGAPETASPAAGDDARPSSTADSRPAAGATAHGAHTTPPGVSTEYPWDVNTPPEDAEEPGDYVPGNVDSPYELPTKPRPGPSTPARPKGHTPLLPFLTSSPALDVVFVISVAVHVIMLIMVLALGYVVCVAYSRAERARYYASRYAHIPLRMY</sequence>
<feature type="region of interest" description="Disordered" evidence="4">
    <location>
        <begin position="391"/>
        <end position="455"/>
    </location>
</feature>
<dbReference type="GeneID" id="26887594"/>
<feature type="region of interest" description="Disordered" evidence="4">
    <location>
        <begin position="473"/>
        <end position="742"/>
    </location>
</feature>
<dbReference type="KEGG" id="vg:26887594"/>
<feature type="compositionally biased region" description="Low complexity" evidence="4">
    <location>
        <begin position="597"/>
        <end position="667"/>
    </location>
</feature>
<dbReference type="EMBL" id="JQ596859">
    <property type="protein sequence ID" value="AFR32506.1"/>
    <property type="molecule type" value="Genomic_DNA"/>
</dbReference>
<evidence type="ECO:0000256" key="3">
    <source>
        <dbReference type="ARBA" id="ARBA00022879"/>
    </source>
</evidence>
<feature type="compositionally biased region" description="Low complexity" evidence="4">
    <location>
        <begin position="424"/>
        <end position="437"/>
    </location>
</feature>
<evidence type="ECO:0000256" key="4">
    <source>
        <dbReference type="SAM" id="MobiDB-lite"/>
    </source>
</evidence>
<name>J9QQT8_9ALPH</name>
<gene>
    <name evidence="7" type="primary">US4</name>
</gene>
<dbReference type="InterPro" id="IPR036179">
    <property type="entry name" value="Ig-like_dom_sf"/>
</dbReference>
<dbReference type="InterPro" id="IPR002896">
    <property type="entry name" value="Herpes_glycop_dom"/>
</dbReference>
<dbReference type="GO" id="GO:0016020">
    <property type="term" value="C:membrane"/>
    <property type="evidence" value="ECO:0007669"/>
    <property type="project" value="InterPro"/>
</dbReference>
<feature type="compositionally biased region" description="Polar residues" evidence="4">
    <location>
        <begin position="473"/>
        <end position="483"/>
    </location>
</feature>
<dbReference type="GO" id="GO:0019031">
    <property type="term" value="C:viral envelope"/>
    <property type="evidence" value="ECO:0007669"/>
    <property type="project" value="UniProtKB-KW"/>
</dbReference>
<evidence type="ECO:0000256" key="5">
    <source>
        <dbReference type="SAM" id="Phobius"/>
    </source>
</evidence>
<dbReference type="PROSITE" id="PS51257">
    <property type="entry name" value="PROKAR_LIPOPROTEIN"/>
    <property type="match status" value="1"/>
</dbReference>
<keyword evidence="3 7" id="KW-0261">Viral envelope protein</keyword>
<protein>
    <submittedName>
        <fullName evidence="7">Envelope glycoprotein G</fullName>
    </submittedName>
</protein>
<feature type="compositionally biased region" description="Low complexity" evidence="4">
    <location>
        <begin position="353"/>
        <end position="369"/>
    </location>
</feature>
<reference evidence="7 8" key="1">
    <citation type="journal article" date="2012" name="Virology">
        <title>Analysis of the genome of leporid herpesvirus 4.</title>
        <authorList>
            <person name="Babra B."/>
            <person name="Watson G."/>
            <person name="Xu W."/>
            <person name="Jeffrey B.M."/>
            <person name="Xu J.R."/>
            <person name="Rockey D.D."/>
            <person name="Rohrmann G.F."/>
            <person name="Jin L."/>
        </authorList>
    </citation>
    <scope>NUCLEOTIDE SEQUENCE [LARGE SCALE GENOMIC DNA]</scope>
    <source>
        <strain evidence="7">LHV4012612</strain>
    </source>
</reference>
<evidence type="ECO:0000256" key="1">
    <source>
        <dbReference type="ARBA" id="ARBA00004563"/>
    </source>
</evidence>
<keyword evidence="8" id="KW-1185">Reference proteome</keyword>
<dbReference type="Pfam" id="PF01537">
    <property type="entry name" value="Herpes_glycop_D"/>
    <property type="match status" value="1"/>
</dbReference>
<evidence type="ECO:0000259" key="6">
    <source>
        <dbReference type="Pfam" id="PF01537"/>
    </source>
</evidence>
<feature type="compositionally biased region" description="Polar residues" evidence="4">
    <location>
        <begin position="494"/>
        <end position="503"/>
    </location>
</feature>
<dbReference type="OrthoDB" id="23400at10239"/>
<accession>J9QQT8</accession>
<feature type="domain" description="Herpesvirus glycoprotein D/GG/GX" evidence="6">
    <location>
        <begin position="75"/>
        <end position="183"/>
    </location>
</feature>
<keyword evidence="2" id="KW-0946">Virion</keyword>
<dbReference type="Proteomes" id="UP000167073">
    <property type="component" value="Segment"/>
</dbReference>
<feature type="compositionally biased region" description="Low complexity" evidence="4">
    <location>
        <begin position="680"/>
        <end position="695"/>
    </location>
</feature>
<keyword evidence="5" id="KW-0472">Membrane</keyword>
<keyword evidence="5" id="KW-0812">Transmembrane</keyword>
<comment type="subcellular location">
    <subcellularLocation>
        <location evidence="1">Virion membrane</location>
        <topology evidence="1">Single-pass type I membrane protein</topology>
    </subcellularLocation>
</comment>
<feature type="region of interest" description="Disordered" evidence="4">
    <location>
        <begin position="350"/>
        <end position="378"/>
    </location>
</feature>
<evidence type="ECO:0000313" key="8">
    <source>
        <dbReference type="Proteomes" id="UP000167073"/>
    </source>
</evidence>
<organism evidence="7 8">
    <name type="scientific">Leporid alphaherpesvirus 4</name>
    <dbReference type="NCBI Taxonomy" id="481315"/>
    <lineage>
        <taxon>Viruses</taxon>
        <taxon>Duplodnaviria</taxon>
        <taxon>Heunggongvirae</taxon>
        <taxon>Peploviricota</taxon>
        <taxon>Herviviricetes</taxon>
        <taxon>Herpesvirales</taxon>
        <taxon>Orthoherpesviridae</taxon>
        <taxon>Alphaherpesvirinae</taxon>
        <taxon>Simplexvirus</taxon>
        <taxon>Simplexvirus leporidalpha4</taxon>
    </lineage>
</organism>
<dbReference type="SUPFAM" id="SSF48726">
    <property type="entry name" value="Immunoglobulin"/>
    <property type="match status" value="1"/>
</dbReference>
<feature type="transmembrane region" description="Helical" evidence="5">
    <location>
        <begin position="760"/>
        <end position="787"/>
    </location>
</feature>
<proteinExistence type="predicted"/>
<feature type="compositionally biased region" description="Low complexity" evidence="4">
    <location>
        <begin position="544"/>
        <end position="560"/>
    </location>
</feature>